<sequence>MADLVVTDVLTELVGQLDYLVGEFKGALDLEDRSDDIWGQRNANLSMGDFADNWTSNRDELVADMEKLRDTVRSVAESWGSVDAELTSSLSRDRPDL</sequence>
<dbReference type="RefSeq" id="WP_227578814.1">
    <property type="nucleotide sequence ID" value="NZ_CP101987.1"/>
</dbReference>
<evidence type="ECO:0008006" key="3">
    <source>
        <dbReference type="Google" id="ProtNLM"/>
    </source>
</evidence>
<accession>A0ABY5KMT0</accession>
<protein>
    <recommendedName>
        <fullName evidence="3">WXG100 family type VII secretion target</fullName>
    </recommendedName>
</protein>
<organism evidence="1 2">
    <name type="scientific">Cellulomonas xiejunii</name>
    <dbReference type="NCBI Taxonomy" id="2968083"/>
    <lineage>
        <taxon>Bacteria</taxon>
        <taxon>Bacillati</taxon>
        <taxon>Actinomycetota</taxon>
        <taxon>Actinomycetes</taxon>
        <taxon>Micrococcales</taxon>
        <taxon>Cellulomonadaceae</taxon>
        <taxon>Cellulomonas</taxon>
    </lineage>
</organism>
<gene>
    <name evidence="1" type="ORF">NP048_17670</name>
</gene>
<evidence type="ECO:0000313" key="2">
    <source>
        <dbReference type="Proteomes" id="UP001316384"/>
    </source>
</evidence>
<dbReference type="EMBL" id="CP101987">
    <property type="protein sequence ID" value="UUI71594.1"/>
    <property type="molecule type" value="Genomic_DNA"/>
</dbReference>
<reference evidence="1 2" key="1">
    <citation type="submission" date="2022-07" db="EMBL/GenBank/DDBJ databases">
        <title>Novel species in genus cellulomonas.</title>
        <authorList>
            <person name="Ye L."/>
        </authorList>
    </citation>
    <scope>NUCLEOTIDE SEQUENCE [LARGE SCALE GENOMIC DNA]</scope>
    <source>
        <strain evidence="2">zg-B89</strain>
    </source>
</reference>
<evidence type="ECO:0000313" key="1">
    <source>
        <dbReference type="EMBL" id="UUI71594.1"/>
    </source>
</evidence>
<name>A0ABY5KMT0_9CELL</name>
<proteinExistence type="predicted"/>
<keyword evidence="2" id="KW-1185">Reference proteome</keyword>
<dbReference type="Proteomes" id="UP001316384">
    <property type="component" value="Chromosome"/>
</dbReference>